<protein>
    <recommendedName>
        <fullName evidence="4">Lycopene cyclase domain-containing protein</fullName>
    </recommendedName>
</protein>
<keyword evidence="1" id="KW-0812">Transmembrane</keyword>
<keyword evidence="3" id="KW-1185">Reference proteome</keyword>
<keyword evidence="1" id="KW-1133">Transmembrane helix</keyword>
<evidence type="ECO:0000256" key="1">
    <source>
        <dbReference type="SAM" id="Phobius"/>
    </source>
</evidence>
<dbReference type="EMBL" id="JBBMFN010000118">
    <property type="protein sequence ID" value="MEQ2468573.1"/>
    <property type="molecule type" value="Genomic_DNA"/>
</dbReference>
<accession>A0ABV1F5B2</accession>
<reference evidence="2 3" key="1">
    <citation type="submission" date="2024-03" db="EMBL/GenBank/DDBJ databases">
        <title>Human intestinal bacterial collection.</title>
        <authorList>
            <person name="Pauvert C."/>
            <person name="Hitch T.C.A."/>
            <person name="Clavel T."/>
        </authorList>
    </citation>
    <scope>NUCLEOTIDE SEQUENCE [LARGE SCALE GENOMIC DNA]</scope>
    <source>
        <strain evidence="2 3">CLA-SR-H024</strain>
    </source>
</reference>
<sequence>MVSIFIFISFFISAILSILTFIQTKNKWVALLIAFCWNSVFLVGSTLIYYLCNEEAKLFGLGHTSIYVLPLFIPIISWIDFFIIELIRKYNKNVDSN</sequence>
<dbReference type="RefSeq" id="WP_349205500.1">
    <property type="nucleotide sequence ID" value="NZ_JBBMFN010000118.1"/>
</dbReference>
<keyword evidence="1" id="KW-0472">Membrane</keyword>
<gene>
    <name evidence="2" type="ORF">WMO63_23250</name>
</gene>
<proteinExistence type="predicted"/>
<feature type="transmembrane region" description="Helical" evidence="1">
    <location>
        <begin position="29"/>
        <end position="51"/>
    </location>
</feature>
<organism evidence="2 3">
    <name type="scientific">Niallia hominis</name>
    <dbReference type="NCBI Taxonomy" id="3133173"/>
    <lineage>
        <taxon>Bacteria</taxon>
        <taxon>Bacillati</taxon>
        <taxon>Bacillota</taxon>
        <taxon>Bacilli</taxon>
        <taxon>Bacillales</taxon>
        <taxon>Bacillaceae</taxon>
        <taxon>Niallia</taxon>
    </lineage>
</organism>
<evidence type="ECO:0000313" key="2">
    <source>
        <dbReference type="EMBL" id="MEQ2468573.1"/>
    </source>
</evidence>
<comment type="caution">
    <text evidence="2">The sequence shown here is derived from an EMBL/GenBank/DDBJ whole genome shotgun (WGS) entry which is preliminary data.</text>
</comment>
<feature type="transmembrane region" description="Helical" evidence="1">
    <location>
        <begin position="6"/>
        <end position="22"/>
    </location>
</feature>
<dbReference type="Proteomes" id="UP001465426">
    <property type="component" value="Unassembled WGS sequence"/>
</dbReference>
<feature type="transmembrane region" description="Helical" evidence="1">
    <location>
        <begin position="66"/>
        <end position="87"/>
    </location>
</feature>
<evidence type="ECO:0008006" key="4">
    <source>
        <dbReference type="Google" id="ProtNLM"/>
    </source>
</evidence>
<name>A0ABV1F5B2_9BACI</name>
<evidence type="ECO:0000313" key="3">
    <source>
        <dbReference type="Proteomes" id="UP001465426"/>
    </source>
</evidence>